<reference evidence="3" key="1">
    <citation type="journal article" date="2019" name="Int. J. Syst. Evol. Microbiol.">
        <title>The Global Catalogue of Microorganisms (GCM) 10K type strain sequencing project: providing services to taxonomists for standard genome sequencing and annotation.</title>
        <authorList>
            <consortium name="The Broad Institute Genomics Platform"/>
            <consortium name="The Broad Institute Genome Sequencing Center for Infectious Disease"/>
            <person name="Wu L."/>
            <person name="Ma J."/>
        </authorList>
    </citation>
    <scope>NUCLEOTIDE SEQUENCE [LARGE SCALE GENOMIC DNA]</scope>
    <source>
        <strain evidence="3">JCM 18324</strain>
    </source>
</reference>
<gene>
    <name evidence="2" type="ORF">GCM10023329_05990</name>
</gene>
<feature type="compositionally biased region" description="Basic and acidic residues" evidence="1">
    <location>
        <begin position="189"/>
        <end position="198"/>
    </location>
</feature>
<accession>A0ABP8ZRT7</accession>
<evidence type="ECO:0000313" key="3">
    <source>
        <dbReference type="Proteomes" id="UP001501147"/>
    </source>
</evidence>
<organism evidence="2 3">
    <name type="scientific">Streptomyces sanyensis</name>
    <dbReference type="NCBI Taxonomy" id="568869"/>
    <lineage>
        <taxon>Bacteria</taxon>
        <taxon>Bacillati</taxon>
        <taxon>Actinomycetota</taxon>
        <taxon>Actinomycetes</taxon>
        <taxon>Kitasatosporales</taxon>
        <taxon>Streptomycetaceae</taxon>
        <taxon>Streptomyces</taxon>
    </lineage>
</organism>
<dbReference type="SUPFAM" id="SSF52540">
    <property type="entry name" value="P-loop containing nucleoside triphosphate hydrolases"/>
    <property type="match status" value="1"/>
</dbReference>
<comment type="caution">
    <text evidence="2">The sequence shown here is derived from an EMBL/GenBank/DDBJ whole genome shotgun (WGS) entry which is preliminary data.</text>
</comment>
<evidence type="ECO:0000256" key="1">
    <source>
        <dbReference type="SAM" id="MobiDB-lite"/>
    </source>
</evidence>
<feature type="compositionally biased region" description="Basic and acidic residues" evidence="1">
    <location>
        <begin position="149"/>
        <end position="158"/>
    </location>
</feature>
<feature type="compositionally biased region" description="Basic and acidic residues" evidence="1">
    <location>
        <begin position="89"/>
        <end position="98"/>
    </location>
</feature>
<feature type="region of interest" description="Disordered" evidence="1">
    <location>
        <begin position="1"/>
        <end position="103"/>
    </location>
</feature>
<keyword evidence="3" id="KW-1185">Reference proteome</keyword>
<feature type="region of interest" description="Disordered" evidence="1">
    <location>
        <begin position="131"/>
        <end position="216"/>
    </location>
</feature>
<feature type="compositionally biased region" description="Low complexity" evidence="1">
    <location>
        <begin position="176"/>
        <end position="188"/>
    </location>
</feature>
<sequence>MAGEPLTEPRRADGPAGPLPALRGADPAGEPRRARAAGPPLRPAGLPPGRAEADTGADLPRLGSPACGPGPAGTVPEHVPGPRRARGRSRQEAERRASEPLGRLGLADRAAMLPARRTGVRWRRVALARPPATDPTALLPDEPTPAPGRTDEVTDAARGRSRAGTTAVVAPREQGFARPAFRAAAGRAVGDRPPDARSDAAGNGWAEGLLSKTVKR</sequence>
<proteinExistence type="predicted"/>
<protein>
    <submittedName>
        <fullName evidence="2">Uncharacterized protein</fullName>
    </submittedName>
</protein>
<dbReference type="Proteomes" id="UP001501147">
    <property type="component" value="Unassembled WGS sequence"/>
</dbReference>
<dbReference type="Gene3D" id="3.40.50.300">
    <property type="entry name" value="P-loop containing nucleotide triphosphate hydrolases"/>
    <property type="match status" value="1"/>
</dbReference>
<name>A0ABP8ZRT7_9ACTN</name>
<dbReference type="InterPro" id="IPR027417">
    <property type="entry name" value="P-loop_NTPase"/>
</dbReference>
<evidence type="ECO:0000313" key="2">
    <source>
        <dbReference type="EMBL" id="GAA4763172.1"/>
    </source>
</evidence>
<dbReference type="EMBL" id="BAABJV010000001">
    <property type="protein sequence ID" value="GAA4763172.1"/>
    <property type="molecule type" value="Genomic_DNA"/>
</dbReference>